<dbReference type="EMBL" id="JBHSEF010000029">
    <property type="protein sequence ID" value="MFC4356280.1"/>
    <property type="molecule type" value="Genomic_DNA"/>
</dbReference>
<feature type="domain" description="N-acetyltransferase" evidence="3">
    <location>
        <begin position="152"/>
        <end position="288"/>
    </location>
</feature>
<evidence type="ECO:0000313" key="5">
    <source>
        <dbReference type="Proteomes" id="UP001595733"/>
    </source>
</evidence>
<dbReference type="GO" id="GO:0016746">
    <property type="term" value="F:acyltransferase activity"/>
    <property type="evidence" value="ECO:0007669"/>
    <property type="project" value="UniProtKB-KW"/>
</dbReference>
<dbReference type="RefSeq" id="WP_378142850.1">
    <property type="nucleotide sequence ID" value="NZ_JBHSEF010000029.1"/>
</dbReference>
<dbReference type="Pfam" id="PF00583">
    <property type="entry name" value="Acetyltransf_1"/>
    <property type="match status" value="1"/>
</dbReference>
<evidence type="ECO:0000313" key="4">
    <source>
        <dbReference type="EMBL" id="MFC4356280.1"/>
    </source>
</evidence>
<dbReference type="PROSITE" id="PS51186">
    <property type="entry name" value="GNAT"/>
    <property type="match status" value="1"/>
</dbReference>
<keyword evidence="1 4" id="KW-0808">Transferase</keyword>
<evidence type="ECO:0000256" key="2">
    <source>
        <dbReference type="ARBA" id="ARBA00023315"/>
    </source>
</evidence>
<dbReference type="InterPro" id="IPR016181">
    <property type="entry name" value="Acyl_CoA_acyltransferase"/>
</dbReference>
<dbReference type="Gene3D" id="3.40.630.30">
    <property type="match status" value="1"/>
</dbReference>
<keyword evidence="5" id="KW-1185">Reference proteome</keyword>
<reference evidence="5" key="1">
    <citation type="journal article" date="2019" name="Int. J. Syst. Evol. Microbiol.">
        <title>The Global Catalogue of Microorganisms (GCM) 10K type strain sequencing project: providing services to taxonomists for standard genome sequencing and annotation.</title>
        <authorList>
            <consortium name="The Broad Institute Genomics Platform"/>
            <consortium name="The Broad Institute Genome Sequencing Center for Infectious Disease"/>
            <person name="Wu L."/>
            <person name="Ma J."/>
        </authorList>
    </citation>
    <scope>NUCLEOTIDE SEQUENCE [LARGE SCALE GENOMIC DNA]</scope>
    <source>
        <strain evidence="5">CCUG 50353</strain>
    </source>
</reference>
<dbReference type="CDD" id="cd04301">
    <property type="entry name" value="NAT_SF"/>
    <property type="match status" value="1"/>
</dbReference>
<dbReference type="PANTHER" id="PTHR43877">
    <property type="entry name" value="AMINOALKYLPHOSPHONATE N-ACETYLTRANSFERASE-RELATED-RELATED"/>
    <property type="match status" value="1"/>
</dbReference>
<dbReference type="EC" id="2.3.1.-" evidence="4"/>
<evidence type="ECO:0000256" key="1">
    <source>
        <dbReference type="ARBA" id="ARBA00022679"/>
    </source>
</evidence>
<dbReference type="SUPFAM" id="SSF55729">
    <property type="entry name" value="Acyl-CoA N-acyltransferases (Nat)"/>
    <property type="match status" value="1"/>
</dbReference>
<organism evidence="4 5">
    <name type="scientific">Chryseomicrobium palamuruense</name>
    <dbReference type="NCBI Taxonomy" id="682973"/>
    <lineage>
        <taxon>Bacteria</taxon>
        <taxon>Bacillati</taxon>
        <taxon>Bacillota</taxon>
        <taxon>Bacilli</taxon>
        <taxon>Bacillales</taxon>
        <taxon>Caryophanaceae</taxon>
        <taxon>Chryseomicrobium</taxon>
    </lineage>
</organism>
<name>A0ABV8UZ74_9BACL</name>
<sequence>MTTYLRLLPEQLPEIAEWIANLNKQNTHHIGFCGTDASALLNDFQEDFIQDELTTLVGQFEQDQLVGLIGFDCDDETAEVWGPFHLNHSVSDSVALWQFARNEFSELQTFLFFLHAENTAQQQVMSEIHADFRGKHLYYVRPRDGFDSSRDSLTYVFQDADQEALLKMHSTEFPDTYYDTQTLINRSTSPDHLLLMAKLDGASVGYAYVEKAPDEHSAHLEYLAIAPAFRGQGLGYRWLSAVLAEVFTDERVQHVTLTVSTDNEAANPLYEKVGFQKENELWFYKLGQ</sequence>
<evidence type="ECO:0000259" key="3">
    <source>
        <dbReference type="PROSITE" id="PS51186"/>
    </source>
</evidence>
<dbReference type="Proteomes" id="UP001595733">
    <property type="component" value="Unassembled WGS sequence"/>
</dbReference>
<dbReference type="InterPro" id="IPR050832">
    <property type="entry name" value="Bact_Acetyltransf"/>
</dbReference>
<gene>
    <name evidence="4" type="ORF">ACFO0S_14560</name>
</gene>
<accession>A0ABV8UZ74</accession>
<protein>
    <submittedName>
        <fullName evidence="4">GNAT family N-acetyltransferase</fullName>
        <ecNumber evidence="4">2.3.1.-</ecNumber>
    </submittedName>
</protein>
<dbReference type="InterPro" id="IPR000182">
    <property type="entry name" value="GNAT_dom"/>
</dbReference>
<comment type="caution">
    <text evidence="4">The sequence shown here is derived from an EMBL/GenBank/DDBJ whole genome shotgun (WGS) entry which is preliminary data.</text>
</comment>
<proteinExistence type="predicted"/>
<keyword evidence="2 4" id="KW-0012">Acyltransferase</keyword>